<comment type="caution">
    <text evidence="5">The sequence shown here is derived from an EMBL/GenBank/DDBJ whole genome shotgun (WGS) entry which is preliminary data.</text>
</comment>
<accession>A0A5C4WF24</accession>
<evidence type="ECO:0000256" key="3">
    <source>
        <dbReference type="ARBA" id="ARBA00022827"/>
    </source>
</evidence>
<name>A0A5C4WF24_9ACTN</name>
<dbReference type="GO" id="GO:0016709">
    <property type="term" value="F:oxidoreductase activity, acting on paired donors, with incorporation or reduction of molecular oxygen, NAD(P)H as one donor, and incorporation of one atom of oxygen"/>
    <property type="evidence" value="ECO:0007669"/>
    <property type="project" value="UniProtKB-ARBA"/>
</dbReference>
<evidence type="ECO:0000313" key="6">
    <source>
        <dbReference type="Proteomes" id="UP000312512"/>
    </source>
</evidence>
<protein>
    <submittedName>
        <fullName evidence="5">FAD-dependent oxidoreductase</fullName>
    </submittedName>
</protein>
<dbReference type="Pfam" id="PF21274">
    <property type="entry name" value="Rng_hyd_C"/>
    <property type="match status" value="1"/>
</dbReference>
<dbReference type="Proteomes" id="UP000312512">
    <property type="component" value="Unassembled WGS sequence"/>
</dbReference>
<proteinExistence type="predicted"/>
<sequence length="516" mass="54188">MVIDVVISGGGPNGLMLACELSLAGVRAVVLERLAAPSAEPKANGLLGQVVRMADHRGLHERLSGSPEPPRPNSAYFMFAAMSMDLSLLEDSPVHGLAVPQARIVEVLEERARELGVEIRRGHEVTGLAQDDESVGVDVAGPDGAYRLRARYLVGADGAHSVTRKACGIGFPGTTYDRTTVRSAHATVPEEWVDPVSGALDVPGYGAVPPFLPHRTDRGGFAYAPFPGRPPLISTTEWDQPPIDAPMSLDELRESAARVLGADVPLGPPPGEGPHVLRRLTGGNTRVADRFSAGRVFLVGDAAHVYGASSGGPGLNLGLQDAVNLGWKLAAELRGDAPAGLLDSYETERRQAARRVIVSSQAQAALIGPGEDVTALRELFAELLGYPDTVRHLAGLVAGADVRYDMGEPGAHPLAGLFAPDLTLRTPDGPVRLAELTRTARPLLLDLTEDAALTGALAGRHASAVDLVTACPESPAPAATALLLRPDSYVAWASSSPRPGPDELKALQAALERWFG</sequence>
<dbReference type="EMBL" id="VDLX02000007">
    <property type="protein sequence ID" value="KAB8193474.1"/>
    <property type="molecule type" value="Genomic_DNA"/>
</dbReference>
<dbReference type="GO" id="GO:0071949">
    <property type="term" value="F:FAD binding"/>
    <property type="evidence" value="ECO:0007669"/>
    <property type="project" value="InterPro"/>
</dbReference>
<dbReference type="InterPro" id="IPR050641">
    <property type="entry name" value="RIFMO-like"/>
</dbReference>
<dbReference type="Gene3D" id="3.40.30.120">
    <property type="match status" value="1"/>
</dbReference>
<dbReference type="PANTHER" id="PTHR43004">
    <property type="entry name" value="TRK SYSTEM POTASSIUM UPTAKE PROTEIN"/>
    <property type="match status" value="1"/>
</dbReference>
<evidence type="ECO:0000313" key="5">
    <source>
        <dbReference type="EMBL" id="KAB8193474.1"/>
    </source>
</evidence>
<dbReference type="PANTHER" id="PTHR43004:SF19">
    <property type="entry name" value="BINDING MONOOXYGENASE, PUTATIVE (JCVI)-RELATED"/>
    <property type="match status" value="1"/>
</dbReference>
<gene>
    <name evidence="5" type="ORF">FH608_019765</name>
</gene>
<dbReference type="RefSeq" id="WP_139632029.1">
    <property type="nucleotide sequence ID" value="NZ_VDLX02000007.1"/>
</dbReference>
<dbReference type="AlphaFoldDB" id="A0A5C4WF24"/>
<keyword evidence="3" id="KW-0274">FAD</keyword>
<evidence type="ECO:0000259" key="4">
    <source>
        <dbReference type="Pfam" id="PF01494"/>
    </source>
</evidence>
<dbReference type="OrthoDB" id="8670884at2"/>
<evidence type="ECO:0000256" key="1">
    <source>
        <dbReference type="ARBA" id="ARBA00001974"/>
    </source>
</evidence>
<comment type="cofactor">
    <cofactor evidence="1">
        <name>FAD</name>
        <dbReference type="ChEBI" id="CHEBI:57692"/>
    </cofactor>
</comment>
<dbReference type="InterPro" id="IPR036188">
    <property type="entry name" value="FAD/NAD-bd_sf"/>
</dbReference>
<reference evidence="5 6" key="1">
    <citation type="submission" date="2019-10" db="EMBL/GenBank/DDBJ databases">
        <title>Nonomuraea sp. nov., isolated from Phyllanthus amarus.</title>
        <authorList>
            <person name="Klykleung N."/>
            <person name="Tanasupawat S."/>
        </authorList>
    </citation>
    <scope>NUCLEOTIDE SEQUENCE [LARGE SCALE GENOMIC DNA]</scope>
    <source>
        <strain evidence="5 6">PA1-10</strain>
    </source>
</reference>
<dbReference type="PRINTS" id="PR00420">
    <property type="entry name" value="RNGMNOXGNASE"/>
</dbReference>
<keyword evidence="2" id="KW-0285">Flavoprotein</keyword>
<dbReference type="InterPro" id="IPR002938">
    <property type="entry name" value="FAD-bd"/>
</dbReference>
<organism evidence="5 6">
    <name type="scientific">Nonomuraea phyllanthi</name>
    <dbReference type="NCBI Taxonomy" id="2219224"/>
    <lineage>
        <taxon>Bacteria</taxon>
        <taxon>Bacillati</taxon>
        <taxon>Actinomycetota</taxon>
        <taxon>Actinomycetes</taxon>
        <taxon>Streptosporangiales</taxon>
        <taxon>Streptosporangiaceae</taxon>
        <taxon>Nonomuraea</taxon>
    </lineage>
</organism>
<feature type="domain" description="FAD-binding" evidence="4">
    <location>
        <begin position="4"/>
        <end position="357"/>
    </location>
</feature>
<keyword evidence="6" id="KW-1185">Reference proteome</keyword>
<dbReference type="Gene3D" id="3.30.70.2450">
    <property type="match status" value="1"/>
</dbReference>
<dbReference type="Pfam" id="PF01494">
    <property type="entry name" value="FAD_binding_3"/>
    <property type="match status" value="1"/>
</dbReference>
<dbReference type="Gene3D" id="3.50.50.60">
    <property type="entry name" value="FAD/NAD(P)-binding domain"/>
    <property type="match status" value="2"/>
</dbReference>
<evidence type="ECO:0000256" key="2">
    <source>
        <dbReference type="ARBA" id="ARBA00022630"/>
    </source>
</evidence>
<dbReference type="SUPFAM" id="SSF51905">
    <property type="entry name" value="FAD/NAD(P)-binding domain"/>
    <property type="match status" value="1"/>
</dbReference>